<feature type="region of interest" description="Disordered" evidence="1">
    <location>
        <begin position="1"/>
        <end position="57"/>
    </location>
</feature>
<gene>
    <name evidence="2" type="ORF">AVDCRST_MAG88-2498</name>
</gene>
<organism evidence="2">
    <name type="scientific">uncultured Thermomicrobiales bacterium</name>
    <dbReference type="NCBI Taxonomy" id="1645740"/>
    <lineage>
        <taxon>Bacteria</taxon>
        <taxon>Pseudomonadati</taxon>
        <taxon>Thermomicrobiota</taxon>
        <taxon>Thermomicrobia</taxon>
        <taxon>Thermomicrobiales</taxon>
        <taxon>environmental samples</taxon>
    </lineage>
</organism>
<sequence>TGRAGAGRRPAPGRRGARLFRLPRPRLGHAPHLATPGADPRPAAGTGRERLPAPRARRWCPGRAARWPARRALRPRGPVLAQRGHRGAAHPPRLVHVLRGGGGRGPAGGGNGGCL</sequence>
<reference evidence="2" key="1">
    <citation type="submission" date="2020-02" db="EMBL/GenBank/DDBJ databases">
        <authorList>
            <person name="Meier V. D."/>
        </authorList>
    </citation>
    <scope>NUCLEOTIDE SEQUENCE</scope>
    <source>
        <strain evidence="2">AVDCRST_MAG88</strain>
    </source>
</reference>
<evidence type="ECO:0000313" key="2">
    <source>
        <dbReference type="EMBL" id="CAA9572678.1"/>
    </source>
</evidence>
<evidence type="ECO:0000256" key="1">
    <source>
        <dbReference type="SAM" id="MobiDB-lite"/>
    </source>
</evidence>
<feature type="non-terminal residue" evidence="2">
    <location>
        <position position="1"/>
    </location>
</feature>
<feature type="compositionally biased region" description="Low complexity" evidence="1">
    <location>
        <begin position="1"/>
        <end position="10"/>
    </location>
</feature>
<name>A0A6J4VBD4_9BACT</name>
<feature type="non-terminal residue" evidence="2">
    <location>
        <position position="115"/>
    </location>
</feature>
<accession>A0A6J4VBD4</accession>
<feature type="region of interest" description="Disordered" evidence="1">
    <location>
        <begin position="70"/>
        <end position="115"/>
    </location>
</feature>
<feature type="compositionally biased region" description="Gly residues" evidence="1">
    <location>
        <begin position="99"/>
        <end position="115"/>
    </location>
</feature>
<dbReference type="EMBL" id="CADCWM010000623">
    <property type="protein sequence ID" value="CAA9572678.1"/>
    <property type="molecule type" value="Genomic_DNA"/>
</dbReference>
<feature type="compositionally biased region" description="Basic residues" evidence="1">
    <location>
        <begin position="11"/>
        <end position="29"/>
    </location>
</feature>
<protein>
    <submittedName>
        <fullName evidence="2">Uncharacterized protein</fullName>
    </submittedName>
</protein>
<proteinExistence type="predicted"/>
<dbReference type="AlphaFoldDB" id="A0A6J4VBD4"/>